<reference evidence="1" key="2">
    <citation type="journal article" date="2020" name="Nat. Commun.">
        <title>Large-scale genome sequencing of mycorrhizal fungi provides insights into the early evolution of symbiotic traits.</title>
        <authorList>
            <person name="Miyauchi S."/>
            <person name="Kiss E."/>
            <person name="Kuo A."/>
            <person name="Drula E."/>
            <person name="Kohler A."/>
            <person name="Sanchez-Garcia M."/>
            <person name="Morin E."/>
            <person name="Andreopoulos B."/>
            <person name="Barry K.W."/>
            <person name="Bonito G."/>
            <person name="Buee M."/>
            <person name="Carver A."/>
            <person name="Chen C."/>
            <person name="Cichocki N."/>
            <person name="Clum A."/>
            <person name="Culley D."/>
            <person name="Crous P.W."/>
            <person name="Fauchery L."/>
            <person name="Girlanda M."/>
            <person name="Hayes R.D."/>
            <person name="Keri Z."/>
            <person name="LaButti K."/>
            <person name="Lipzen A."/>
            <person name="Lombard V."/>
            <person name="Magnuson J."/>
            <person name="Maillard F."/>
            <person name="Murat C."/>
            <person name="Nolan M."/>
            <person name="Ohm R.A."/>
            <person name="Pangilinan J."/>
            <person name="Pereira M.F."/>
            <person name="Perotto S."/>
            <person name="Peter M."/>
            <person name="Pfister S."/>
            <person name="Riley R."/>
            <person name="Sitrit Y."/>
            <person name="Stielow J.B."/>
            <person name="Szollosi G."/>
            <person name="Zifcakova L."/>
            <person name="Stursova M."/>
            <person name="Spatafora J.W."/>
            <person name="Tedersoo L."/>
            <person name="Vaario L.M."/>
            <person name="Yamada A."/>
            <person name="Yan M."/>
            <person name="Wang P."/>
            <person name="Xu J."/>
            <person name="Bruns T."/>
            <person name="Baldrian P."/>
            <person name="Vilgalys R."/>
            <person name="Dunand C."/>
            <person name="Henrissat B."/>
            <person name="Grigoriev I.V."/>
            <person name="Hibbett D."/>
            <person name="Nagy L.G."/>
            <person name="Martin F.M."/>
        </authorList>
    </citation>
    <scope>NUCLEOTIDE SEQUENCE</scope>
    <source>
        <strain evidence="1">P2</strain>
    </source>
</reference>
<protein>
    <submittedName>
        <fullName evidence="1">Uncharacterized protein</fullName>
    </submittedName>
</protein>
<dbReference type="EMBL" id="MU118004">
    <property type="protein sequence ID" value="KAF9648976.1"/>
    <property type="molecule type" value="Genomic_DNA"/>
</dbReference>
<evidence type="ECO:0000313" key="1">
    <source>
        <dbReference type="EMBL" id="KAF9648976.1"/>
    </source>
</evidence>
<comment type="caution">
    <text evidence="1">The sequence shown here is derived from an EMBL/GenBank/DDBJ whole genome shotgun (WGS) entry which is preliminary data.</text>
</comment>
<reference evidence="1" key="1">
    <citation type="submission" date="2019-10" db="EMBL/GenBank/DDBJ databases">
        <authorList>
            <consortium name="DOE Joint Genome Institute"/>
            <person name="Kuo A."/>
            <person name="Miyauchi S."/>
            <person name="Kiss E."/>
            <person name="Drula E."/>
            <person name="Kohler A."/>
            <person name="Sanchez-Garcia M."/>
            <person name="Andreopoulos B."/>
            <person name="Barry K.W."/>
            <person name="Bonito G."/>
            <person name="Buee M."/>
            <person name="Carver A."/>
            <person name="Chen C."/>
            <person name="Cichocki N."/>
            <person name="Clum A."/>
            <person name="Culley D."/>
            <person name="Crous P.W."/>
            <person name="Fauchery L."/>
            <person name="Girlanda M."/>
            <person name="Hayes R."/>
            <person name="Keri Z."/>
            <person name="Labutti K."/>
            <person name="Lipzen A."/>
            <person name="Lombard V."/>
            <person name="Magnuson J."/>
            <person name="Maillard F."/>
            <person name="Morin E."/>
            <person name="Murat C."/>
            <person name="Nolan M."/>
            <person name="Ohm R."/>
            <person name="Pangilinan J."/>
            <person name="Pereira M."/>
            <person name="Perotto S."/>
            <person name="Peter M."/>
            <person name="Riley R."/>
            <person name="Sitrit Y."/>
            <person name="Stielow B."/>
            <person name="Szollosi G."/>
            <person name="Zifcakova L."/>
            <person name="Stursova M."/>
            <person name="Spatafora J.W."/>
            <person name="Tedersoo L."/>
            <person name="Vaario L.-M."/>
            <person name="Yamada A."/>
            <person name="Yan M."/>
            <person name="Wang P."/>
            <person name="Xu J."/>
            <person name="Bruns T."/>
            <person name="Baldrian P."/>
            <person name="Vilgalys R."/>
            <person name="Henrissat B."/>
            <person name="Grigoriev I.V."/>
            <person name="Hibbett D."/>
            <person name="Nagy L.G."/>
            <person name="Martin F.M."/>
        </authorList>
    </citation>
    <scope>NUCLEOTIDE SEQUENCE</scope>
    <source>
        <strain evidence="1">P2</strain>
    </source>
</reference>
<proteinExistence type="predicted"/>
<evidence type="ECO:0000313" key="2">
    <source>
        <dbReference type="Proteomes" id="UP000886501"/>
    </source>
</evidence>
<accession>A0ACB6ZIK3</accession>
<dbReference type="Proteomes" id="UP000886501">
    <property type="component" value="Unassembled WGS sequence"/>
</dbReference>
<organism evidence="1 2">
    <name type="scientific">Thelephora ganbajun</name>
    <name type="common">Ganba fungus</name>
    <dbReference type="NCBI Taxonomy" id="370292"/>
    <lineage>
        <taxon>Eukaryota</taxon>
        <taxon>Fungi</taxon>
        <taxon>Dikarya</taxon>
        <taxon>Basidiomycota</taxon>
        <taxon>Agaricomycotina</taxon>
        <taxon>Agaricomycetes</taxon>
        <taxon>Thelephorales</taxon>
        <taxon>Thelephoraceae</taxon>
        <taxon>Thelephora</taxon>
    </lineage>
</organism>
<sequence>MVRLFSVPKEYLLHEWFYAHALALMLVADGLFGFAVPDSTGPQSLDSSQRPEDVFASPNQLAGEPATLTLLPRSRWQMLLKLEVIQQRNKPKEPPKPLENNGGRERFLAEASRRIYVRPL</sequence>
<keyword evidence="2" id="KW-1185">Reference proteome</keyword>
<gene>
    <name evidence="1" type="ORF">BDM02DRAFT_3114474</name>
</gene>
<name>A0ACB6ZIK3_THEGA</name>